<keyword evidence="10" id="KW-0675">Receptor</keyword>
<keyword evidence="14" id="KW-0407">Ion channel</keyword>
<keyword evidence="23" id="KW-1185">Reference proteome</keyword>
<keyword evidence="7" id="KW-0770">Synapse</keyword>
<evidence type="ECO:0000256" key="16">
    <source>
        <dbReference type="PIRSR" id="PIRSR601508-1"/>
    </source>
</evidence>
<dbReference type="PANTHER" id="PTHR18966">
    <property type="entry name" value="IONOTROPIC GLUTAMATE RECEPTOR"/>
    <property type="match status" value="1"/>
</dbReference>
<dbReference type="InterPro" id="IPR001320">
    <property type="entry name" value="Iontro_rcpt_C"/>
</dbReference>
<keyword evidence="6 19" id="KW-1133">Transmembrane helix</keyword>
<organism evidence="23 24">
    <name type="scientific">Plectus sambesii</name>
    <dbReference type="NCBI Taxonomy" id="2011161"/>
    <lineage>
        <taxon>Eukaryota</taxon>
        <taxon>Metazoa</taxon>
        <taxon>Ecdysozoa</taxon>
        <taxon>Nematoda</taxon>
        <taxon>Chromadorea</taxon>
        <taxon>Plectida</taxon>
        <taxon>Plectina</taxon>
        <taxon>Plectoidea</taxon>
        <taxon>Plectidae</taxon>
        <taxon>Plectus</taxon>
    </lineage>
</organism>
<evidence type="ECO:0000256" key="9">
    <source>
        <dbReference type="ARBA" id="ARBA00023136"/>
    </source>
</evidence>
<dbReference type="SMART" id="SM00918">
    <property type="entry name" value="Lig_chan-Glu_bd"/>
    <property type="match status" value="1"/>
</dbReference>
<dbReference type="GO" id="GO:0045211">
    <property type="term" value="C:postsynaptic membrane"/>
    <property type="evidence" value="ECO:0007669"/>
    <property type="project" value="UniProtKB-SubCell"/>
</dbReference>
<feature type="binding site" evidence="16">
    <location>
        <position position="748"/>
    </location>
    <ligand>
        <name>L-glutamate</name>
        <dbReference type="ChEBI" id="CHEBI:29985"/>
    </ligand>
</feature>
<dbReference type="Pfam" id="PF00060">
    <property type="entry name" value="Lig_chan"/>
    <property type="match status" value="1"/>
</dbReference>
<feature type="disulfide bond" evidence="18">
    <location>
        <begin position="76"/>
        <end position="345"/>
    </location>
</feature>
<feature type="binding site" evidence="16">
    <location>
        <position position="700"/>
    </location>
    <ligand>
        <name>L-glutamate</name>
        <dbReference type="ChEBI" id="CHEBI:29985"/>
    </ligand>
</feature>
<dbReference type="SUPFAM" id="SSF53822">
    <property type="entry name" value="Periplasmic binding protein-like I"/>
    <property type="match status" value="1"/>
</dbReference>
<keyword evidence="2" id="KW-0813">Transport</keyword>
<dbReference type="WBParaSite" id="PSAMB.scaffold5851size10751.g27400.t1">
    <property type="protein sequence ID" value="PSAMB.scaffold5851size10751.g27400.t1"/>
    <property type="gene ID" value="PSAMB.scaffold5851size10751.g27400"/>
</dbReference>
<evidence type="ECO:0000256" key="17">
    <source>
        <dbReference type="PIRSR" id="PIRSR601508-2"/>
    </source>
</evidence>
<keyword evidence="12" id="KW-0628">Postsynaptic cell membrane</keyword>
<keyword evidence="13" id="KW-1071">Ligand-gated ion channel</keyword>
<dbReference type="Pfam" id="PF01094">
    <property type="entry name" value="ANF_receptor"/>
    <property type="match status" value="1"/>
</dbReference>
<feature type="domain" description="Ionotropic glutamate receptor L-glutamate and glycine-binding" evidence="22">
    <location>
        <begin position="450"/>
        <end position="516"/>
    </location>
</feature>
<evidence type="ECO:0000259" key="22">
    <source>
        <dbReference type="SMART" id="SM00918"/>
    </source>
</evidence>
<name>A0A914X0J8_9BILA</name>
<evidence type="ECO:0000256" key="20">
    <source>
        <dbReference type="SAM" id="SignalP"/>
    </source>
</evidence>
<dbReference type="PRINTS" id="PR00177">
    <property type="entry name" value="NMDARECEPTOR"/>
</dbReference>
<dbReference type="AlphaFoldDB" id="A0A914X0J8"/>
<evidence type="ECO:0000313" key="23">
    <source>
        <dbReference type="Proteomes" id="UP000887566"/>
    </source>
</evidence>
<dbReference type="InterPro" id="IPR015683">
    <property type="entry name" value="Ionotropic_Glu_rcpt"/>
</dbReference>
<dbReference type="GO" id="GO:0015276">
    <property type="term" value="F:ligand-gated monoatomic ion channel activity"/>
    <property type="evidence" value="ECO:0007669"/>
    <property type="project" value="InterPro"/>
</dbReference>
<feature type="binding site" evidence="16">
    <location>
        <position position="525"/>
    </location>
    <ligand>
        <name>L-glutamate</name>
        <dbReference type="ChEBI" id="CHEBI:29985"/>
    </ligand>
</feature>
<evidence type="ECO:0000256" key="18">
    <source>
        <dbReference type="PIRSR" id="PIRSR601508-3"/>
    </source>
</evidence>
<evidence type="ECO:0000256" key="2">
    <source>
        <dbReference type="ARBA" id="ARBA00022448"/>
    </source>
</evidence>
<keyword evidence="4 19" id="KW-0812">Transmembrane</keyword>
<evidence type="ECO:0000256" key="11">
    <source>
        <dbReference type="ARBA" id="ARBA00023180"/>
    </source>
</evidence>
<evidence type="ECO:0000256" key="8">
    <source>
        <dbReference type="ARBA" id="ARBA00023065"/>
    </source>
</evidence>
<keyword evidence="8" id="KW-0406">Ion transport</keyword>
<evidence type="ECO:0000256" key="5">
    <source>
        <dbReference type="ARBA" id="ARBA00022729"/>
    </source>
</evidence>
<feature type="transmembrane region" description="Helical" evidence="19">
    <location>
        <begin position="847"/>
        <end position="872"/>
    </location>
</feature>
<evidence type="ECO:0000256" key="1">
    <source>
        <dbReference type="ARBA" id="ARBA00008685"/>
    </source>
</evidence>
<dbReference type="InterPro" id="IPR028082">
    <property type="entry name" value="Peripla_BP_I"/>
</dbReference>
<feature type="binding site" evidence="16">
    <location>
        <position position="532"/>
    </location>
    <ligand>
        <name>L-glutamate</name>
        <dbReference type="ChEBI" id="CHEBI:29985"/>
    </ligand>
</feature>
<keyword evidence="9 19" id="KW-0472">Membrane</keyword>
<dbReference type="Gene3D" id="3.40.50.2300">
    <property type="match status" value="2"/>
</dbReference>
<sequence length="948" mass="107655">MNSQLLLHCLLLPSTLASALNIGIILRENQDKHIAVAFQTAVRWLNTHKSGNVTIERSSVQYLKTTKEAEIMSNLCQLAESGVSFVVGPPDRQIGAVIEALCEELHIIYIKYYWDVLNQKPRSKVGFSVSVFPTQLYLDMTKELLLYWRWEKVVFVYRQDISIVRFHALIANPLLFKKIQVVIVRVEDNSNEAFLNAAKRVRNYCDEGECWRTMNRVLLELNAADARRYLNAALQLGMINLRNWYFLTMLDLPKFDIEPFRHNLVRISATTIWWRQTADVVLDADVARQLFAETKQAWIENHANVVFTPMTDIILTFDAVMLAARVHAKVAESQGASAFETWASCNLNGQRKMSRPLSKGVALREHIKHVSVKGLSGTIEFNDYNKRMTTVFRIIELGVDGKLANTGNWSSHPRSILDMHDKELENTHSKVMIDQLTRPKLRVTTIEERPYVMKRLHSSTFEGNARYEGFCVDLLTKLSENLGFDFEINVVDDGKYGEPINETSGKWDGMIGQLLNKHADMAVAPITVTARRLEVIDFTNPFLQLGISMLMRVPGPKHFDLMSFLYPLSTDVWIYLCLATVCTTLVMVIIARLSPYEWTCIPEQSTPEVEVWHNHYSYMNTLWYLICVLLRAGSGYNPRTASTRVLSGVWWAFTLILIAQYTANFAAVLTVDRKSMPFNSLDELSNQTEYAFGSIVGGSTAQFFKDSHLENFKDIWQKMESAVPSAFVPTNKDGVQRVLQDKYVFLMESASMEYEVTQNCNLTQVGDVVLGSKGYSIALPKGSPWREPLSRQILDFNEKGIIMLLKNIWWKQKKRPTDDENGDGDCIGKADAVNVYEFHSPLGFGQVAGLFLALTAGLGFAFCVAIGEYLFFAYKASKRSADLLSDNRKQIDLIHSPPQTMTPTTTITTVRPRGWSKLESEQVRRAVSFEQPVAGVLRASVRRREIKV</sequence>
<proteinExistence type="inferred from homology"/>
<feature type="binding site" evidence="16">
    <location>
        <position position="527"/>
    </location>
    <ligand>
        <name>L-glutamate</name>
        <dbReference type="ChEBI" id="CHEBI:29985"/>
    </ligand>
</feature>
<dbReference type="InterPro" id="IPR019594">
    <property type="entry name" value="Glu/Gly-bd"/>
</dbReference>
<dbReference type="FunFam" id="3.40.190.10:FF:000060">
    <property type="entry name" value="Glutamate receptor ionotropic, kainate 1"/>
    <property type="match status" value="1"/>
</dbReference>
<keyword evidence="11" id="KW-0325">Glycoprotein</keyword>
<feature type="site" description="Interaction with the cone snail toxin Con-ikot-ikot" evidence="17">
    <location>
        <position position="705"/>
    </location>
</feature>
<dbReference type="SMART" id="SM00079">
    <property type="entry name" value="PBPe"/>
    <property type="match status" value="1"/>
</dbReference>
<reference evidence="24" key="1">
    <citation type="submission" date="2022-11" db="UniProtKB">
        <authorList>
            <consortium name="WormBaseParasite"/>
        </authorList>
    </citation>
    <scope>IDENTIFICATION</scope>
</reference>
<feature type="transmembrane region" description="Helical" evidence="19">
    <location>
        <begin position="572"/>
        <end position="594"/>
    </location>
</feature>
<dbReference type="Pfam" id="PF10613">
    <property type="entry name" value="Lig_chan-Glu_bd"/>
    <property type="match status" value="1"/>
</dbReference>
<dbReference type="FunFam" id="3.40.190.10:FF:000024">
    <property type="entry name" value="Glutamate receptor, ionotropic, delta 1"/>
    <property type="match status" value="1"/>
</dbReference>
<evidence type="ECO:0000256" key="6">
    <source>
        <dbReference type="ARBA" id="ARBA00022989"/>
    </source>
</evidence>
<dbReference type="Gene3D" id="1.10.287.70">
    <property type="match status" value="1"/>
</dbReference>
<evidence type="ECO:0000256" key="12">
    <source>
        <dbReference type="ARBA" id="ARBA00023257"/>
    </source>
</evidence>
<dbReference type="InterPro" id="IPR001508">
    <property type="entry name" value="Iono_Glu_rcpt_met"/>
</dbReference>
<dbReference type="Proteomes" id="UP000887566">
    <property type="component" value="Unplaced"/>
</dbReference>
<feature type="transmembrane region" description="Helical" evidence="19">
    <location>
        <begin position="648"/>
        <end position="671"/>
    </location>
</feature>
<evidence type="ECO:0000256" key="15">
    <source>
        <dbReference type="ARBA" id="ARBA00034104"/>
    </source>
</evidence>
<evidence type="ECO:0000259" key="21">
    <source>
        <dbReference type="SMART" id="SM00079"/>
    </source>
</evidence>
<feature type="binding site" evidence="16">
    <location>
        <position position="699"/>
    </location>
    <ligand>
        <name>L-glutamate</name>
        <dbReference type="ChEBI" id="CHEBI:29985"/>
    </ligand>
</feature>
<dbReference type="GO" id="GO:0038023">
    <property type="term" value="F:signaling receptor activity"/>
    <property type="evidence" value="ECO:0007669"/>
    <property type="project" value="InterPro"/>
</dbReference>
<evidence type="ECO:0000256" key="10">
    <source>
        <dbReference type="ARBA" id="ARBA00023170"/>
    </source>
</evidence>
<comment type="subcellular location">
    <subcellularLocation>
        <location evidence="15">Postsynaptic cell membrane</location>
        <topology evidence="15">Multi-pass membrane protein</topology>
    </subcellularLocation>
</comment>
<evidence type="ECO:0000313" key="24">
    <source>
        <dbReference type="WBParaSite" id="PSAMB.scaffold5851size10751.g27400.t1"/>
    </source>
</evidence>
<feature type="signal peptide" evidence="20">
    <location>
        <begin position="1"/>
        <end position="19"/>
    </location>
</feature>
<comment type="similarity">
    <text evidence="1">Belongs to the glutamate-gated ion channel (TC 1.A.10.1) family.</text>
</comment>
<accession>A0A914X0J8</accession>
<evidence type="ECO:0000256" key="3">
    <source>
        <dbReference type="ARBA" id="ARBA00022475"/>
    </source>
</evidence>
<protein>
    <submittedName>
        <fullName evidence="24">Glutamate receptor ionotropic, kainate 2</fullName>
    </submittedName>
</protein>
<dbReference type="SUPFAM" id="SSF53850">
    <property type="entry name" value="Periplasmic binding protein-like II"/>
    <property type="match status" value="1"/>
</dbReference>
<evidence type="ECO:0000256" key="14">
    <source>
        <dbReference type="ARBA" id="ARBA00023303"/>
    </source>
</evidence>
<dbReference type="Gene3D" id="3.40.190.10">
    <property type="entry name" value="Periplasmic binding protein-like II"/>
    <property type="match status" value="2"/>
</dbReference>
<feature type="chain" id="PRO_5037157043" evidence="20">
    <location>
        <begin position="20"/>
        <end position="948"/>
    </location>
</feature>
<feature type="domain" description="Ionotropic glutamate receptor C-terminal" evidence="21">
    <location>
        <begin position="440"/>
        <end position="812"/>
    </location>
</feature>
<evidence type="ECO:0000256" key="13">
    <source>
        <dbReference type="ARBA" id="ARBA00023286"/>
    </source>
</evidence>
<keyword evidence="3" id="KW-1003">Cell membrane</keyword>
<dbReference type="InterPro" id="IPR001828">
    <property type="entry name" value="ANF_lig-bd_rcpt"/>
</dbReference>
<feature type="disulfide bond" evidence="18">
    <location>
        <begin position="760"/>
        <end position="826"/>
    </location>
</feature>
<evidence type="ECO:0000256" key="19">
    <source>
        <dbReference type="SAM" id="Phobius"/>
    </source>
</evidence>
<dbReference type="FunFam" id="1.10.287.70:FF:000143">
    <property type="entry name" value="Probable glutamate receptor"/>
    <property type="match status" value="1"/>
</dbReference>
<keyword evidence="18" id="KW-1015">Disulfide bond</keyword>
<evidence type="ECO:0000256" key="7">
    <source>
        <dbReference type="ARBA" id="ARBA00023018"/>
    </source>
</evidence>
<evidence type="ECO:0000256" key="4">
    <source>
        <dbReference type="ARBA" id="ARBA00022692"/>
    </source>
</evidence>
<keyword evidence="5 20" id="KW-0732">Signal</keyword>